<dbReference type="InterPro" id="IPR019239">
    <property type="entry name" value="VapB_antitoxin"/>
</dbReference>
<name>A0A444HRG9_RHILE</name>
<sequence length="94" mass="10378">MTSSPSLNCRDVDVYLYDNHTLEARSRTNIGIDDALLDAAMTATGLATKKAIVDRALRSLVERHRRKNAIADLAGIGWEGDLGAIRRDRPDDKL</sequence>
<dbReference type="EMBL" id="SBHX01000062">
    <property type="protein sequence ID" value="RWX25433.1"/>
    <property type="molecule type" value="Genomic_DNA"/>
</dbReference>
<evidence type="ECO:0000313" key="2">
    <source>
        <dbReference type="Proteomes" id="UP000283817"/>
    </source>
</evidence>
<dbReference type="Proteomes" id="UP000283817">
    <property type="component" value="Unassembled WGS sequence"/>
</dbReference>
<gene>
    <name evidence="1" type="ORF">EHI47_25885</name>
</gene>
<protein>
    <submittedName>
        <fullName evidence="1">Type II toxin-antitoxin system VapB family antitoxin</fullName>
    </submittedName>
</protein>
<dbReference type="AlphaFoldDB" id="A0A444HRG9"/>
<proteinExistence type="predicted"/>
<evidence type="ECO:0000313" key="1">
    <source>
        <dbReference type="EMBL" id="RWX25433.1"/>
    </source>
</evidence>
<accession>A0A444HRG9</accession>
<reference evidence="1 2" key="1">
    <citation type="submission" date="2019-01" db="EMBL/GenBank/DDBJ databases">
        <title>RHIZO-ID as a novel technology for direct rhizobia identification.</title>
        <authorList>
            <person name="De Meyer S.E."/>
        </authorList>
    </citation>
    <scope>NUCLEOTIDE SEQUENCE [LARGE SCALE GENOMIC DNA]</scope>
    <source>
        <strain evidence="1 2">WSM448</strain>
    </source>
</reference>
<dbReference type="Pfam" id="PF09957">
    <property type="entry name" value="VapB_antitoxin"/>
    <property type="match status" value="1"/>
</dbReference>
<comment type="caution">
    <text evidence="1">The sequence shown here is derived from an EMBL/GenBank/DDBJ whole genome shotgun (WGS) entry which is preliminary data.</text>
</comment>
<organism evidence="1 2">
    <name type="scientific">Rhizobium leguminosarum</name>
    <dbReference type="NCBI Taxonomy" id="384"/>
    <lineage>
        <taxon>Bacteria</taxon>
        <taxon>Pseudomonadati</taxon>
        <taxon>Pseudomonadota</taxon>
        <taxon>Alphaproteobacteria</taxon>
        <taxon>Hyphomicrobiales</taxon>
        <taxon>Rhizobiaceae</taxon>
        <taxon>Rhizobium/Agrobacterium group</taxon>
        <taxon>Rhizobium</taxon>
    </lineage>
</organism>